<keyword evidence="2" id="KW-1185">Reference proteome</keyword>
<evidence type="ECO:0000313" key="2">
    <source>
        <dbReference type="Proteomes" id="UP001501009"/>
    </source>
</evidence>
<protein>
    <recommendedName>
        <fullName evidence="3">Transposase</fullName>
    </recommendedName>
</protein>
<comment type="caution">
    <text evidence="1">The sequence shown here is derived from an EMBL/GenBank/DDBJ whole genome shotgun (WGS) entry which is preliminary data.</text>
</comment>
<evidence type="ECO:0000313" key="1">
    <source>
        <dbReference type="EMBL" id="GAA3839415.1"/>
    </source>
</evidence>
<dbReference type="Proteomes" id="UP001501009">
    <property type="component" value="Unassembled WGS sequence"/>
</dbReference>
<organism evidence="1 2">
    <name type="scientific">Streptomyces coacervatus</name>
    <dbReference type="NCBI Taxonomy" id="647381"/>
    <lineage>
        <taxon>Bacteria</taxon>
        <taxon>Bacillati</taxon>
        <taxon>Actinomycetota</taxon>
        <taxon>Actinomycetes</taxon>
        <taxon>Kitasatosporales</taxon>
        <taxon>Streptomycetaceae</taxon>
        <taxon>Streptomyces</taxon>
    </lineage>
</organism>
<name>A0ABP7JBD2_9ACTN</name>
<evidence type="ECO:0008006" key="3">
    <source>
        <dbReference type="Google" id="ProtNLM"/>
    </source>
</evidence>
<dbReference type="EMBL" id="BAABDE010000038">
    <property type="protein sequence ID" value="GAA3839415.1"/>
    <property type="molecule type" value="Genomic_DNA"/>
</dbReference>
<gene>
    <name evidence="1" type="ORF">GCM10022403_084630</name>
</gene>
<sequence>MAAAGRAEVQVSLTVIWGRPFALAVVMPMRRVRSAAAWAAVRVKETGRPWLISLNWYAGHAEAAELPMA</sequence>
<proteinExistence type="predicted"/>
<accession>A0ABP7JBD2</accession>
<reference evidence="2" key="1">
    <citation type="journal article" date="2019" name="Int. J. Syst. Evol. Microbiol.">
        <title>The Global Catalogue of Microorganisms (GCM) 10K type strain sequencing project: providing services to taxonomists for standard genome sequencing and annotation.</title>
        <authorList>
            <consortium name="The Broad Institute Genomics Platform"/>
            <consortium name="The Broad Institute Genome Sequencing Center for Infectious Disease"/>
            <person name="Wu L."/>
            <person name="Ma J."/>
        </authorList>
    </citation>
    <scope>NUCLEOTIDE SEQUENCE [LARGE SCALE GENOMIC DNA]</scope>
    <source>
        <strain evidence="2">JCM 17138</strain>
    </source>
</reference>